<name>A0A0D0DLU2_9AGAM</name>
<gene>
    <name evidence="1" type="ORF">PAXRUDRAFT_822550</name>
</gene>
<dbReference type="EMBL" id="KN824854">
    <property type="protein sequence ID" value="KIK99632.1"/>
    <property type="molecule type" value="Genomic_DNA"/>
</dbReference>
<keyword evidence="2" id="KW-1185">Reference proteome</keyword>
<organism evidence="1 2">
    <name type="scientific">Paxillus rubicundulus Ve08.2h10</name>
    <dbReference type="NCBI Taxonomy" id="930991"/>
    <lineage>
        <taxon>Eukaryota</taxon>
        <taxon>Fungi</taxon>
        <taxon>Dikarya</taxon>
        <taxon>Basidiomycota</taxon>
        <taxon>Agaricomycotina</taxon>
        <taxon>Agaricomycetes</taxon>
        <taxon>Agaricomycetidae</taxon>
        <taxon>Boletales</taxon>
        <taxon>Paxilineae</taxon>
        <taxon>Paxillaceae</taxon>
        <taxon>Paxillus</taxon>
    </lineage>
</organism>
<dbReference type="AlphaFoldDB" id="A0A0D0DLU2"/>
<protein>
    <submittedName>
        <fullName evidence="1">Uncharacterized protein</fullName>
    </submittedName>
</protein>
<dbReference type="OrthoDB" id="10594527at2759"/>
<dbReference type="InParanoid" id="A0A0D0DLU2"/>
<accession>A0A0D0DLU2</accession>
<evidence type="ECO:0000313" key="1">
    <source>
        <dbReference type="EMBL" id="KIK99632.1"/>
    </source>
</evidence>
<dbReference type="Proteomes" id="UP000054538">
    <property type="component" value="Unassembled WGS sequence"/>
</dbReference>
<evidence type="ECO:0000313" key="2">
    <source>
        <dbReference type="Proteomes" id="UP000054538"/>
    </source>
</evidence>
<reference evidence="1 2" key="1">
    <citation type="submission" date="2014-04" db="EMBL/GenBank/DDBJ databases">
        <authorList>
            <consortium name="DOE Joint Genome Institute"/>
            <person name="Kuo A."/>
            <person name="Kohler A."/>
            <person name="Jargeat P."/>
            <person name="Nagy L.G."/>
            <person name="Floudas D."/>
            <person name="Copeland A."/>
            <person name="Barry K.W."/>
            <person name="Cichocki N."/>
            <person name="Veneault-Fourrey C."/>
            <person name="LaButti K."/>
            <person name="Lindquist E.A."/>
            <person name="Lipzen A."/>
            <person name="Lundell T."/>
            <person name="Morin E."/>
            <person name="Murat C."/>
            <person name="Sun H."/>
            <person name="Tunlid A."/>
            <person name="Henrissat B."/>
            <person name="Grigoriev I.V."/>
            <person name="Hibbett D.S."/>
            <person name="Martin F."/>
            <person name="Nordberg H.P."/>
            <person name="Cantor M.N."/>
            <person name="Hua S.X."/>
        </authorList>
    </citation>
    <scope>NUCLEOTIDE SEQUENCE [LARGE SCALE GENOMIC DNA]</scope>
    <source>
        <strain evidence="1 2">Ve08.2h10</strain>
    </source>
</reference>
<reference evidence="2" key="2">
    <citation type="submission" date="2015-01" db="EMBL/GenBank/DDBJ databases">
        <title>Evolutionary Origins and Diversification of the Mycorrhizal Mutualists.</title>
        <authorList>
            <consortium name="DOE Joint Genome Institute"/>
            <consortium name="Mycorrhizal Genomics Consortium"/>
            <person name="Kohler A."/>
            <person name="Kuo A."/>
            <person name="Nagy L.G."/>
            <person name="Floudas D."/>
            <person name="Copeland A."/>
            <person name="Barry K.W."/>
            <person name="Cichocki N."/>
            <person name="Veneault-Fourrey C."/>
            <person name="LaButti K."/>
            <person name="Lindquist E.A."/>
            <person name="Lipzen A."/>
            <person name="Lundell T."/>
            <person name="Morin E."/>
            <person name="Murat C."/>
            <person name="Riley R."/>
            <person name="Ohm R."/>
            <person name="Sun H."/>
            <person name="Tunlid A."/>
            <person name="Henrissat B."/>
            <person name="Grigoriev I.V."/>
            <person name="Hibbett D.S."/>
            <person name="Martin F."/>
        </authorList>
    </citation>
    <scope>NUCLEOTIDE SEQUENCE [LARGE SCALE GENOMIC DNA]</scope>
    <source>
        <strain evidence="2">Ve08.2h10</strain>
    </source>
</reference>
<proteinExistence type="predicted"/>
<dbReference type="HOGENOM" id="CLU_1669960_0_0_1"/>
<sequence length="158" mass="17366">MDCTLKKLQLTCIDDPHPGVPSKFYSLRGGVCNAAQTMEESTEQAVSWRRSIHRVLEIMVDTSRTGDTGKGLCDKNQPGSIRRGVALARGANTRPMAGAVKGRTSPSVAIVCCADSISVQYQNEDVGLQRTTRRRFMVVSNPDPFDESDTEVEMMNQK</sequence>